<evidence type="ECO:0000256" key="5">
    <source>
        <dbReference type="ARBA" id="ARBA00022989"/>
    </source>
</evidence>
<evidence type="ECO:0000256" key="8">
    <source>
        <dbReference type="SAM" id="Phobius"/>
    </source>
</evidence>
<evidence type="ECO:0000256" key="3">
    <source>
        <dbReference type="ARBA" id="ARBA00022692"/>
    </source>
</evidence>
<evidence type="ECO:0000256" key="2">
    <source>
        <dbReference type="ARBA" id="ARBA00022448"/>
    </source>
</evidence>
<organism evidence="9 10">
    <name type="scientific">Acinetobacter junii</name>
    <dbReference type="NCBI Taxonomy" id="40215"/>
    <lineage>
        <taxon>Bacteria</taxon>
        <taxon>Pseudomonadati</taxon>
        <taxon>Pseudomonadota</taxon>
        <taxon>Gammaproteobacteria</taxon>
        <taxon>Moraxellales</taxon>
        <taxon>Moraxellaceae</taxon>
        <taxon>Acinetobacter</taxon>
    </lineage>
</organism>
<comment type="subcellular location">
    <subcellularLocation>
        <location evidence="1">Membrane</location>
        <topology evidence="1">Single-pass membrane protein</topology>
    </subcellularLocation>
</comment>
<evidence type="ECO:0000313" key="9">
    <source>
        <dbReference type="EMBL" id="RBA48125.1"/>
    </source>
</evidence>
<evidence type="ECO:0008006" key="11">
    <source>
        <dbReference type="Google" id="ProtNLM"/>
    </source>
</evidence>
<gene>
    <name evidence="9" type="ORF">DC346_08105</name>
</gene>
<protein>
    <recommendedName>
        <fullName evidence="11">Sec-independent protein translocase protein TatB</fullName>
    </recommendedName>
</protein>
<proteinExistence type="predicted"/>
<dbReference type="PRINTS" id="PR01506">
    <property type="entry name" value="TATBPROTEIN"/>
</dbReference>
<evidence type="ECO:0000256" key="6">
    <source>
        <dbReference type="ARBA" id="ARBA00023010"/>
    </source>
</evidence>
<evidence type="ECO:0000256" key="1">
    <source>
        <dbReference type="ARBA" id="ARBA00004167"/>
    </source>
</evidence>
<keyword evidence="2" id="KW-0813">Transport</keyword>
<dbReference type="EMBL" id="QEWH01000041">
    <property type="protein sequence ID" value="RBA48125.1"/>
    <property type="molecule type" value="Genomic_DNA"/>
</dbReference>
<name>A0A365PIZ6_ACIJU</name>
<dbReference type="Proteomes" id="UP000253688">
    <property type="component" value="Unassembled WGS sequence"/>
</dbReference>
<feature type="transmembrane region" description="Helical" evidence="8">
    <location>
        <begin position="6"/>
        <end position="30"/>
    </location>
</feature>
<keyword evidence="6" id="KW-0811">Translocation</keyword>
<keyword evidence="7 8" id="KW-0472">Membrane</keyword>
<keyword evidence="3 8" id="KW-0812">Transmembrane</keyword>
<keyword evidence="4" id="KW-0653">Protein transport</keyword>
<reference evidence="9 10" key="1">
    <citation type="submission" date="2018-04" db="EMBL/GenBank/DDBJ databases">
        <title>Acinetobacter junii Genome sequencing and assembly.</title>
        <authorList>
            <person name="Su J."/>
            <person name="Rensing C."/>
            <person name="Mazhar H.S."/>
        </authorList>
    </citation>
    <scope>NUCLEOTIDE SEQUENCE [LARGE SCALE GENOMIC DNA]</scope>
    <source>
        <strain evidence="9 10">SC22</strain>
    </source>
</reference>
<keyword evidence="5 8" id="KW-1133">Transmembrane helix</keyword>
<sequence>MLNISITEFIVFVVLAILILGPEKLPHVLLKARAFYKKSKYLFDHNIYDLEAQIEKFCTPSASSAKQYHYLDPIALSPYQRQFIQQLFQPQTVHLCNIGLIHQMHSQALKQEIWEVKRQQHSADKNSVQHLQEVA</sequence>
<dbReference type="AlphaFoldDB" id="A0A365PIZ6"/>
<dbReference type="Gene3D" id="1.20.5.3310">
    <property type="match status" value="1"/>
</dbReference>
<dbReference type="InterPro" id="IPR003369">
    <property type="entry name" value="TatA/B/E"/>
</dbReference>
<accession>A0A365PIZ6</accession>
<evidence type="ECO:0000256" key="7">
    <source>
        <dbReference type="ARBA" id="ARBA00023136"/>
    </source>
</evidence>
<comment type="caution">
    <text evidence="9">The sequence shown here is derived from an EMBL/GenBank/DDBJ whole genome shotgun (WGS) entry which is preliminary data.</text>
</comment>
<dbReference type="Pfam" id="PF02416">
    <property type="entry name" value="TatA_B_E"/>
    <property type="match status" value="1"/>
</dbReference>
<dbReference type="RefSeq" id="WP_005092602.1">
    <property type="nucleotide sequence ID" value="NZ_CP131470.1"/>
</dbReference>
<evidence type="ECO:0000313" key="10">
    <source>
        <dbReference type="Proteomes" id="UP000253688"/>
    </source>
</evidence>
<evidence type="ECO:0000256" key="4">
    <source>
        <dbReference type="ARBA" id="ARBA00022927"/>
    </source>
</evidence>